<dbReference type="PANTHER" id="PTHR43133:SF60">
    <property type="entry name" value="RNA POLYMERASE SIGMA FACTOR SIGV"/>
    <property type="match status" value="1"/>
</dbReference>
<comment type="caution">
    <text evidence="8">The sequence shown here is derived from an EMBL/GenBank/DDBJ whole genome shotgun (WGS) entry which is preliminary data.</text>
</comment>
<dbReference type="GeneID" id="57961090"/>
<dbReference type="GO" id="GO:0006352">
    <property type="term" value="P:DNA-templated transcription initiation"/>
    <property type="evidence" value="ECO:0007669"/>
    <property type="project" value="InterPro"/>
</dbReference>
<dbReference type="InterPro" id="IPR039425">
    <property type="entry name" value="RNA_pol_sigma-70-like"/>
</dbReference>
<dbReference type="Gene3D" id="1.10.1740.10">
    <property type="match status" value="1"/>
</dbReference>
<organism evidence="8 9">
    <name type="scientific">[Clostridium] clostridioforme 90A8</name>
    <dbReference type="NCBI Taxonomy" id="999408"/>
    <lineage>
        <taxon>Bacteria</taxon>
        <taxon>Bacillati</taxon>
        <taxon>Bacillota</taxon>
        <taxon>Clostridia</taxon>
        <taxon>Lachnospirales</taxon>
        <taxon>Lachnospiraceae</taxon>
        <taxon>Enterocloster</taxon>
    </lineage>
</organism>
<dbReference type="PATRIC" id="fig|999408.3.peg.1538"/>
<evidence type="ECO:0000313" key="8">
    <source>
        <dbReference type="EMBL" id="ENZ17874.1"/>
    </source>
</evidence>
<dbReference type="SUPFAM" id="SSF88659">
    <property type="entry name" value="Sigma3 and sigma4 domains of RNA polymerase sigma factors"/>
    <property type="match status" value="1"/>
</dbReference>
<keyword evidence="4" id="KW-0804">Transcription</keyword>
<evidence type="ECO:0000259" key="7">
    <source>
        <dbReference type="Pfam" id="PF08281"/>
    </source>
</evidence>
<dbReference type="InterPro" id="IPR013325">
    <property type="entry name" value="RNA_pol_sigma_r2"/>
</dbReference>
<evidence type="ECO:0000313" key="9">
    <source>
        <dbReference type="Proteomes" id="UP000013085"/>
    </source>
</evidence>
<dbReference type="PANTHER" id="PTHR43133">
    <property type="entry name" value="RNA POLYMERASE ECF-TYPE SIGMA FACTO"/>
    <property type="match status" value="1"/>
</dbReference>
<keyword evidence="2" id="KW-0805">Transcription regulation</keyword>
<protein>
    <submittedName>
        <fullName evidence="8">Sigma-70 family RNA polymerase sigma factor</fullName>
    </submittedName>
</protein>
<dbReference type="GO" id="GO:0003677">
    <property type="term" value="F:DNA binding"/>
    <property type="evidence" value="ECO:0007669"/>
    <property type="project" value="InterPro"/>
</dbReference>
<dbReference type="SUPFAM" id="SSF88946">
    <property type="entry name" value="Sigma2 domain of RNA polymerase sigma factors"/>
    <property type="match status" value="1"/>
</dbReference>
<dbReference type="CDD" id="cd06171">
    <property type="entry name" value="Sigma70_r4"/>
    <property type="match status" value="1"/>
</dbReference>
<dbReference type="InterPro" id="IPR007627">
    <property type="entry name" value="RNA_pol_sigma70_r2"/>
</dbReference>
<proteinExistence type="inferred from homology"/>
<dbReference type="InterPro" id="IPR013249">
    <property type="entry name" value="RNA_pol_sigma70_r4_t2"/>
</dbReference>
<dbReference type="AlphaFoldDB" id="A0A0E2HDR7"/>
<evidence type="ECO:0000259" key="6">
    <source>
        <dbReference type="Pfam" id="PF04542"/>
    </source>
</evidence>
<dbReference type="HOGENOM" id="CLU_047691_3_1_9"/>
<dbReference type="EMBL" id="AGYR01000012">
    <property type="protein sequence ID" value="ENZ17874.1"/>
    <property type="molecule type" value="Genomic_DNA"/>
</dbReference>
<evidence type="ECO:0000256" key="2">
    <source>
        <dbReference type="ARBA" id="ARBA00023015"/>
    </source>
</evidence>
<comment type="similarity">
    <text evidence="1">Belongs to the sigma-70 factor family. ECF subfamily.</text>
</comment>
<sequence>MGFYNHTAETERLLTENYERYYRLAYKLMRNQDDALDVVQESAYRAIKDCKGVRNKDYLSTWIYRIVVNTSLDMLRRKKKETPTEEMPETPTEDHYQDLDLKQMINRLDDKSRTVILLRYFEDLKLEEIADIAGENLNTVKARLYRALKKLRLELEPESLGGNQNHFSERSHAHETGKKQTDG</sequence>
<feature type="domain" description="RNA polymerase sigma-70 region 2" evidence="6">
    <location>
        <begin position="14"/>
        <end position="80"/>
    </location>
</feature>
<evidence type="ECO:0000256" key="4">
    <source>
        <dbReference type="ARBA" id="ARBA00023163"/>
    </source>
</evidence>
<dbReference type="InterPro" id="IPR036388">
    <property type="entry name" value="WH-like_DNA-bd_sf"/>
</dbReference>
<dbReference type="NCBIfam" id="TIGR02937">
    <property type="entry name" value="sigma70-ECF"/>
    <property type="match status" value="1"/>
</dbReference>
<dbReference type="GO" id="GO:0016987">
    <property type="term" value="F:sigma factor activity"/>
    <property type="evidence" value="ECO:0007669"/>
    <property type="project" value="UniProtKB-KW"/>
</dbReference>
<name>A0A0E2HDR7_9FIRM</name>
<evidence type="ECO:0000256" key="3">
    <source>
        <dbReference type="ARBA" id="ARBA00023082"/>
    </source>
</evidence>
<accession>A0A0E2HDR7</accession>
<gene>
    <name evidence="8" type="ORF">HMPREF1090_01424</name>
</gene>
<dbReference type="Pfam" id="PF08281">
    <property type="entry name" value="Sigma70_r4_2"/>
    <property type="match status" value="1"/>
</dbReference>
<feature type="compositionally biased region" description="Basic and acidic residues" evidence="5">
    <location>
        <begin position="167"/>
        <end position="183"/>
    </location>
</feature>
<dbReference type="Proteomes" id="UP000013085">
    <property type="component" value="Unassembled WGS sequence"/>
</dbReference>
<reference evidence="8 9" key="1">
    <citation type="submission" date="2013-01" db="EMBL/GenBank/DDBJ databases">
        <title>The Genome Sequence of Clostridium clostridioforme 90A8.</title>
        <authorList>
            <consortium name="The Broad Institute Genome Sequencing Platform"/>
            <person name="Earl A."/>
            <person name="Ward D."/>
            <person name="Feldgarden M."/>
            <person name="Gevers D."/>
            <person name="Courvalin P."/>
            <person name="Lambert T."/>
            <person name="Walker B."/>
            <person name="Young S.K."/>
            <person name="Zeng Q."/>
            <person name="Gargeya S."/>
            <person name="Fitzgerald M."/>
            <person name="Haas B."/>
            <person name="Abouelleil A."/>
            <person name="Alvarado L."/>
            <person name="Arachchi H.M."/>
            <person name="Berlin A.M."/>
            <person name="Chapman S.B."/>
            <person name="Dewar J."/>
            <person name="Goldberg J."/>
            <person name="Griggs A."/>
            <person name="Gujja S."/>
            <person name="Hansen M."/>
            <person name="Howarth C."/>
            <person name="Imamovic A."/>
            <person name="Larimer J."/>
            <person name="McCowan C."/>
            <person name="Murphy C."/>
            <person name="Neiman D."/>
            <person name="Pearson M."/>
            <person name="Priest M."/>
            <person name="Roberts A."/>
            <person name="Saif S."/>
            <person name="Shea T."/>
            <person name="Sisk P."/>
            <person name="Sykes S."/>
            <person name="Wortman J."/>
            <person name="Nusbaum C."/>
            <person name="Birren B."/>
        </authorList>
    </citation>
    <scope>NUCLEOTIDE SEQUENCE [LARGE SCALE GENOMIC DNA]</scope>
    <source>
        <strain evidence="8 9">90A8</strain>
    </source>
</reference>
<keyword evidence="3" id="KW-0731">Sigma factor</keyword>
<dbReference type="InterPro" id="IPR014284">
    <property type="entry name" value="RNA_pol_sigma-70_dom"/>
</dbReference>
<feature type="region of interest" description="Disordered" evidence="5">
    <location>
        <begin position="159"/>
        <end position="183"/>
    </location>
</feature>
<dbReference type="InterPro" id="IPR013324">
    <property type="entry name" value="RNA_pol_sigma_r3/r4-like"/>
</dbReference>
<dbReference type="RefSeq" id="WP_002584460.1">
    <property type="nucleotide sequence ID" value="NZ_KB851009.1"/>
</dbReference>
<evidence type="ECO:0000256" key="5">
    <source>
        <dbReference type="SAM" id="MobiDB-lite"/>
    </source>
</evidence>
<evidence type="ECO:0000256" key="1">
    <source>
        <dbReference type="ARBA" id="ARBA00010641"/>
    </source>
</evidence>
<dbReference type="Gene3D" id="1.10.10.10">
    <property type="entry name" value="Winged helix-like DNA-binding domain superfamily/Winged helix DNA-binding domain"/>
    <property type="match status" value="1"/>
</dbReference>
<feature type="domain" description="RNA polymerase sigma factor 70 region 4 type 2" evidence="7">
    <location>
        <begin position="100"/>
        <end position="151"/>
    </location>
</feature>
<dbReference type="Pfam" id="PF04542">
    <property type="entry name" value="Sigma70_r2"/>
    <property type="match status" value="1"/>
</dbReference>